<dbReference type="AlphaFoldDB" id="X1L1M9"/>
<gene>
    <name evidence="1" type="ORF">S06H3_02008</name>
</gene>
<proteinExistence type="predicted"/>
<name>X1L1M9_9ZZZZ</name>
<evidence type="ECO:0000313" key="1">
    <source>
        <dbReference type="EMBL" id="GAH99800.1"/>
    </source>
</evidence>
<accession>X1L1M9</accession>
<reference evidence="1" key="1">
    <citation type="journal article" date="2014" name="Front. Microbiol.">
        <title>High frequency of phylogenetically diverse reductive dehalogenase-homologous genes in deep subseafloor sedimentary metagenomes.</title>
        <authorList>
            <person name="Kawai M."/>
            <person name="Futagami T."/>
            <person name="Toyoda A."/>
            <person name="Takaki Y."/>
            <person name="Nishi S."/>
            <person name="Hori S."/>
            <person name="Arai W."/>
            <person name="Tsubouchi T."/>
            <person name="Morono Y."/>
            <person name="Uchiyama I."/>
            <person name="Ito T."/>
            <person name="Fujiyama A."/>
            <person name="Inagaki F."/>
            <person name="Takami H."/>
        </authorList>
    </citation>
    <scope>NUCLEOTIDE SEQUENCE</scope>
    <source>
        <strain evidence="1">Expedition CK06-06</strain>
    </source>
</reference>
<dbReference type="EMBL" id="BARV01000551">
    <property type="protein sequence ID" value="GAH99800.1"/>
    <property type="molecule type" value="Genomic_DNA"/>
</dbReference>
<organism evidence="1">
    <name type="scientific">marine sediment metagenome</name>
    <dbReference type="NCBI Taxonomy" id="412755"/>
    <lineage>
        <taxon>unclassified sequences</taxon>
        <taxon>metagenomes</taxon>
        <taxon>ecological metagenomes</taxon>
    </lineage>
</organism>
<protein>
    <submittedName>
        <fullName evidence="1">Uncharacterized protein</fullName>
    </submittedName>
</protein>
<comment type="caution">
    <text evidence="1">The sequence shown here is derived from an EMBL/GenBank/DDBJ whole genome shotgun (WGS) entry which is preliminary data.</text>
</comment>
<sequence>MPFVILFSTFLENELKQQNEINDLKEHLDNLSQSYTNLWNHVHSNQDNVETEHERAYHVFFETLLINDRKNQAILSRQSARVHEIEMDMEAKEGRLSKPTIYPDLHFNERIGLMAMWNKEIDIRSGRISADMLDPEFPQHVEGEVKLLSETVEGRGFEMRIANRCFERTIEDIVATRK</sequence>